<evidence type="ECO:0000256" key="9">
    <source>
        <dbReference type="PIRSR" id="PIRSR601613-1"/>
    </source>
</evidence>
<comment type="catalytic activity">
    <reaction evidence="8">
        <text>L-tryptophan + O2 = indole-3-acetamide + CO2 + H2O</text>
        <dbReference type="Rhea" id="RHEA:16165"/>
        <dbReference type="ChEBI" id="CHEBI:15377"/>
        <dbReference type="ChEBI" id="CHEBI:15379"/>
        <dbReference type="ChEBI" id="CHEBI:16031"/>
        <dbReference type="ChEBI" id="CHEBI:16526"/>
        <dbReference type="ChEBI" id="CHEBI:57912"/>
        <dbReference type="EC" id="1.13.12.3"/>
    </reaction>
</comment>
<evidence type="ECO:0000259" key="10">
    <source>
        <dbReference type="Pfam" id="PF01593"/>
    </source>
</evidence>
<reference evidence="11" key="1">
    <citation type="submission" date="2022-11" db="EMBL/GenBank/DDBJ databases">
        <title>Dyadobacter pollutisoli sp. nov., isolated from plastic dumped soil.</title>
        <authorList>
            <person name="Kim J.M."/>
            <person name="Kim K.R."/>
            <person name="Lee J.K."/>
            <person name="Hao L."/>
            <person name="Jeon C.O."/>
        </authorList>
    </citation>
    <scope>NUCLEOTIDE SEQUENCE</scope>
    <source>
        <strain evidence="11">U1</strain>
    </source>
</reference>
<dbReference type="Proteomes" id="UP001164653">
    <property type="component" value="Chromosome"/>
</dbReference>
<dbReference type="EC" id="1.13.12.3" evidence="4"/>
<dbReference type="PANTHER" id="PTHR10742:SF410">
    <property type="entry name" value="LYSINE-SPECIFIC HISTONE DEMETHYLASE 2"/>
    <property type="match status" value="1"/>
</dbReference>
<dbReference type="SUPFAM" id="SSF51905">
    <property type="entry name" value="FAD/NAD(P)-binding domain"/>
    <property type="match status" value="1"/>
</dbReference>
<comment type="pathway">
    <text evidence="2">Plant hormone metabolism; auxin biosynthesis.</text>
</comment>
<feature type="domain" description="Amine oxidase" evidence="10">
    <location>
        <begin position="49"/>
        <end position="458"/>
    </location>
</feature>
<dbReference type="InterPro" id="IPR006311">
    <property type="entry name" value="TAT_signal"/>
</dbReference>
<dbReference type="Gene3D" id="3.50.50.60">
    <property type="entry name" value="FAD/NAD(P)-binding domain"/>
    <property type="match status" value="1"/>
</dbReference>
<feature type="binding site" evidence="9">
    <location>
        <position position="434"/>
    </location>
    <ligand>
        <name>FAD</name>
        <dbReference type="ChEBI" id="CHEBI:57692"/>
    </ligand>
</feature>
<comment type="cofactor">
    <cofactor evidence="1">
        <name>FAD</name>
        <dbReference type="ChEBI" id="CHEBI:57692"/>
    </cofactor>
</comment>
<dbReference type="InterPro" id="IPR001613">
    <property type="entry name" value="Flavin_amine_oxidase"/>
</dbReference>
<evidence type="ECO:0000256" key="7">
    <source>
        <dbReference type="ARBA" id="ARBA00023070"/>
    </source>
</evidence>
<keyword evidence="12" id="KW-1185">Reference proteome</keyword>
<evidence type="ECO:0000256" key="4">
    <source>
        <dbReference type="ARBA" id="ARBA00012535"/>
    </source>
</evidence>
<sequence length="460" mass="52292">MNTITQLSSRREFLRQSALLAGSAIVSANAFGNIQIGKKTKVIVIGGGFAGLAAAYALRKKNVDVTVIESRNRLGGRVFSHVIDPVQNLTVELGAEWVGNSHTRIRELCDEFKLELLNNQFDTHLIYKNQYSKTTDWDFSDDWKGKFKVLLKQYQTMTDQDKLHLDQMDWWRYLVNNGCEGKDLILRELLDSTDFGESIRHVSAFIALATFAESSEKNEMDLKIKNGNAQLAKKLAEQIGQENIFTGHKVTKIEQKENVIVHCENGKTFEADKLICAIPTFAIKNIQWEPGMPDEKTRALNELQYARINKNALLFNKRFWEAENFDMITDQVPHYFYHATKNQPSAKGVLISYTIGEKAELIANQNDEWRKEMIHQTLNPFFGDVRGMLQSQANYYWGTDNISQGAYAMYGINQWHTTRPALQKPFLHTHFAGEHLADWQGFMEGALVSGETAALEVIGA</sequence>
<dbReference type="InterPro" id="IPR036188">
    <property type="entry name" value="FAD/NAD-bd_sf"/>
</dbReference>
<gene>
    <name evidence="11" type="ORF">ON006_18185</name>
</gene>
<evidence type="ECO:0000256" key="3">
    <source>
        <dbReference type="ARBA" id="ARBA00005833"/>
    </source>
</evidence>
<evidence type="ECO:0000313" key="12">
    <source>
        <dbReference type="Proteomes" id="UP001164653"/>
    </source>
</evidence>
<dbReference type="KEGG" id="dpf:ON006_18185"/>
<evidence type="ECO:0000256" key="6">
    <source>
        <dbReference type="ARBA" id="ARBA00023002"/>
    </source>
</evidence>
<dbReference type="RefSeq" id="WP_244820797.1">
    <property type="nucleotide sequence ID" value="NZ_CP112998.1"/>
</dbReference>
<feature type="binding site" evidence="9">
    <location>
        <position position="250"/>
    </location>
    <ligand>
        <name>FAD</name>
        <dbReference type="ChEBI" id="CHEBI:57692"/>
    </ligand>
</feature>
<dbReference type="InterPro" id="IPR002937">
    <property type="entry name" value="Amino_oxidase"/>
</dbReference>
<keyword evidence="6" id="KW-0560">Oxidoreductase</keyword>
<dbReference type="SUPFAM" id="SSF54373">
    <property type="entry name" value="FAD-linked reductases, C-terminal domain"/>
    <property type="match status" value="1"/>
</dbReference>
<dbReference type="AlphaFoldDB" id="A0A9E8N6Y9"/>
<dbReference type="EMBL" id="CP112998">
    <property type="protein sequence ID" value="WAC09682.1"/>
    <property type="molecule type" value="Genomic_DNA"/>
</dbReference>
<feature type="binding site" evidence="9">
    <location>
        <position position="353"/>
    </location>
    <ligand>
        <name>substrate</name>
    </ligand>
</feature>
<organism evidence="11 12">
    <name type="scientific">Dyadobacter pollutisoli</name>
    <dbReference type="NCBI Taxonomy" id="2910158"/>
    <lineage>
        <taxon>Bacteria</taxon>
        <taxon>Pseudomonadati</taxon>
        <taxon>Bacteroidota</taxon>
        <taxon>Cytophagia</taxon>
        <taxon>Cytophagales</taxon>
        <taxon>Spirosomataceae</taxon>
        <taxon>Dyadobacter</taxon>
    </lineage>
</organism>
<name>A0A9E8N6Y9_9BACT</name>
<evidence type="ECO:0000256" key="1">
    <source>
        <dbReference type="ARBA" id="ARBA00001974"/>
    </source>
</evidence>
<evidence type="ECO:0000313" key="11">
    <source>
        <dbReference type="EMBL" id="WAC09682.1"/>
    </source>
</evidence>
<evidence type="ECO:0000256" key="8">
    <source>
        <dbReference type="ARBA" id="ARBA00047321"/>
    </source>
</evidence>
<dbReference type="PANTHER" id="PTHR10742">
    <property type="entry name" value="FLAVIN MONOAMINE OXIDASE"/>
    <property type="match status" value="1"/>
</dbReference>
<comment type="similarity">
    <text evidence="3">Belongs to the tryptophan 2-monooxygenase family.</text>
</comment>
<evidence type="ECO:0000256" key="5">
    <source>
        <dbReference type="ARBA" id="ARBA00017871"/>
    </source>
</evidence>
<accession>A0A9E8N6Y9</accession>
<dbReference type="PRINTS" id="PR00757">
    <property type="entry name" value="AMINEOXDASEF"/>
</dbReference>
<dbReference type="GO" id="GO:0050361">
    <property type="term" value="F:tryptophan 2-monooxygenase activity"/>
    <property type="evidence" value="ECO:0007669"/>
    <property type="project" value="UniProtKB-EC"/>
</dbReference>
<proteinExistence type="inferred from homology"/>
<dbReference type="Pfam" id="PF01593">
    <property type="entry name" value="Amino_oxidase"/>
    <property type="match status" value="1"/>
</dbReference>
<dbReference type="GO" id="GO:0009851">
    <property type="term" value="P:auxin biosynthetic process"/>
    <property type="evidence" value="ECO:0007669"/>
    <property type="project" value="UniProtKB-KW"/>
</dbReference>
<evidence type="ECO:0000256" key="2">
    <source>
        <dbReference type="ARBA" id="ARBA00004814"/>
    </source>
</evidence>
<dbReference type="PROSITE" id="PS51318">
    <property type="entry name" value="TAT"/>
    <property type="match status" value="1"/>
</dbReference>
<keyword evidence="7" id="KW-0073">Auxin biosynthesis</keyword>
<protein>
    <recommendedName>
        <fullName evidence="5">Tryptophan 2-monooxygenase</fullName>
        <ecNumber evidence="4">1.13.12.3</ecNumber>
    </recommendedName>
</protein>
<dbReference type="InterPro" id="IPR050281">
    <property type="entry name" value="Flavin_monoamine_oxidase"/>
</dbReference>